<accession>A0A1Y3UJA3</accession>
<dbReference type="GeneID" id="60870979"/>
<reference evidence="2" key="3">
    <citation type="submission" date="2023-03" db="EMBL/GenBank/DDBJ databases">
        <authorList>
            <person name="Shen W."/>
            <person name="Cai J."/>
        </authorList>
    </citation>
    <scope>NUCLEOTIDE SEQUENCE</scope>
    <source>
        <strain evidence="2">B245-2</strain>
    </source>
</reference>
<dbReference type="Proteomes" id="UP000588071">
    <property type="component" value="Unassembled WGS sequence"/>
</dbReference>
<evidence type="ECO:0000313" key="2">
    <source>
        <dbReference type="EMBL" id="MDT2796266.1"/>
    </source>
</evidence>
<feature type="transmembrane region" description="Helical" evidence="1">
    <location>
        <begin position="108"/>
        <end position="130"/>
    </location>
</feature>
<proteinExistence type="predicted"/>
<feature type="transmembrane region" description="Helical" evidence="1">
    <location>
        <begin position="74"/>
        <end position="92"/>
    </location>
</feature>
<organism evidence="4 5">
    <name type="scientific">Enterococcus cecorum</name>
    <dbReference type="NCBI Taxonomy" id="44008"/>
    <lineage>
        <taxon>Bacteria</taxon>
        <taxon>Bacillati</taxon>
        <taxon>Bacillota</taxon>
        <taxon>Bacilli</taxon>
        <taxon>Lactobacillales</taxon>
        <taxon>Enterococcaceae</taxon>
        <taxon>Enterococcus</taxon>
    </lineage>
</organism>
<dbReference type="Proteomes" id="UP000196503">
    <property type="component" value="Unassembled WGS sequence"/>
</dbReference>
<dbReference type="EMBL" id="JABAFV010000006">
    <property type="protein sequence ID" value="NME49648.1"/>
    <property type="molecule type" value="Genomic_DNA"/>
</dbReference>
<keyword evidence="1" id="KW-0472">Membrane</keyword>
<reference evidence="4 5" key="1">
    <citation type="submission" date="2017-05" db="EMBL/GenBank/DDBJ databases">
        <title>The Genome Sequence of Enterococcus faecium 2D5_DIV0622.</title>
        <authorList>
            <consortium name="The Broad Institute Genomics Platform"/>
            <consortium name="The Broad Institute Genomic Center for Infectious Diseases"/>
            <person name="Earl A."/>
            <person name="Manson A."/>
            <person name="Schwartman J."/>
            <person name="Gilmore M."/>
            <person name="Abouelleil A."/>
            <person name="Cao P."/>
            <person name="Chapman S."/>
            <person name="Cusick C."/>
            <person name="Shea T."/>
            <person name="Young S."/>
            <person name="Neafsey D."/>
            <person name="Nusbaum C."/>
            <person name="Birren B."/>
        </authorList>
    </citation>
    <scope>NUCLEOTIDE SEQUENCE [LARGE SCALE GENOMIC DNA]</scope>
    <source>
        <strain evidence="4 5">2D5_DIV0622</strain>
    </source>
</reference>
<reference evidence="3 6" key="2">
    <citation type="submission" date="2020-04" db="EMBL/GenBank/DDBJ databases">
        <authorList>
            <person name="Hitch T.C.A."/>
            <person name="Wylensek D."/>
            <person name="Clavel T."/>
        </authorList>
    </citation>
    <scope>NUCLEOTIDE SEQUENCE [LARGE SCALE GENOMIC DNA]</scope>
    <source>
        <strain evidence="3 6">WCA-380-WT-3C</strain>
    </source>
</reference>
<dbReference type="Proteomes" id="UP001255696">
    <property type="component" value="Unassembled WGS sequence"/>
</dbReference>
<sequence length="191" mass="20872">MKIQSIKNLTVAALLIALGILIPMVMPKIVIGPASYTLGSHVPAMIAMFFSPLMAICVTLGTALGFFLTLPPIIGLRALSHILFVTVGALYLKKNPQLIQSPWKLQGFNFVIAVIHASFEVVVVFAFAYFGNLTNTTFDRNYFIFLFGMIGLGGLIHSMIDFNIAYLVAKAIQKQAKIPVFALATKKTNIH</sequence>
<keyword evidence="1" id="KW-1133">Transmembrane helix</keyword>
<dbReference type="EMBL" id="JARQBI010000005">
    <property type="protein sequence ID" value="MDT2796266.1"/>
    <property type="molecule type" value="Genomic_DNA"/>
</dbReference>
<evidence type="ECO:0000313" key="4">
    <source>
        <dbReference type="EMBL" id="OUZ14921.1"/>
    </source>
</evidence>
<evidence type="ECO:0000313" key="5">
    <source>
        <dbReference type="Proteomes" id="UP000196503"/>
    </source>
</evidence>
<evidence type="ECO:0000313" key="6">
    <source>
        <dbReference type="Proteomes" id="UP000588071"/>
    </source>
</evidence>
<name>A0A1Y3UJA3_9ENTE</name>
<protein>
    <recommendedName>
        <fullName evidence="7">Niacin transporter NiaX</fullName>
    </recommendedName>
</protein>
<evidence type="ECO:0000256" key="1">
    <source>
        <dbReference type="SAM" id="Phobius"/>
    </source>
</evidence>
<dbReference type="AlphaFoldDB" id="A0A1Y3UJA3"/>
<keyword evidence="1" id="KW-0812">Transmembrane</keyword>
<feature type="transmembrane region" description="Helical" evidence="1">
    <location>
        <begin position="142"/>
        <end position="169"/>
    </location>
</feature>
<dbReference type="Gene3D" id="1.10.1760.20">
    <property type="match status" value="1"/>
</dbReference>
<comment type="caution">
    <text evidence="4">The sequence shown here is derived from an EMBL/GenBank/DDBJ whole genome shotgun (WGS) entry which is preliminary data.</text>
</comment>
<dbReference type="EMBL" id="NIBL01000003">
    <property type="protein sequence ID" value="OUZ14921.1"/>
    <property type="molecule type" value="Genomic_DNA"/>
</dbReference>
<evidence type="ECO:0008006" key="7">
    <source>
        <dbReference type="Google" id="ProtNLM"/>
    </source>
</evidence>
<dbReference type="RefSeq" id="WP_016251521.1">
    <property type="nucleotide sequence ID" value="NZ_AP035890.1"/>
</dbReference>
<gene>
    <name evidence="4" type="ORF">A5869_002027</name>
    <name evidence="3" type="ORF">HF857_05200</name>
    <name evidence="2" type="ORF">P7H47_03120</name>
</gene>
<evidence type="ECO:0000313" key="3">
    <source>
        <dbReference type="EMBL" id="NME49648.1"/>
    </source>
</evidence>
<feature type="transmembrane region" description="Helical" evidence="1">
    <location>
        <begin position="46"/>
        <end position="68"/>
    </location>
</feature>
<feature type="transmembrane region" description="Helical" evidence="1">
    <location>
        <begin position="6"/>
        <end position="25"/>
    </location>
</feature>